<dbReference type="GO" id="GO:0016787">
    <property type="term" value="F:hydrolase activity"/>
    <property type="evidence" value="ECO:0007669"/>
    <property type="project" value="UniProtKB-KW"/>
</dbReference>
<reference evidence="3 4" key="1">
    <citation type="submission" date="2015-10" db="EMBL/GenBank/DDBJ databases">
        <title>Draft genome sequence of pyrrolomycin-producing Streptomyces vitaminophilus.</title>
        <authorList>
            <person name="Graham D.E."/>
            <person name="Mahan K.M."/>
            <person name="Klingeman D.M."/>
            <person name="Hettich R.L."/>
            <person name="Parry R.J."/>
        </authorList>
    </citation>
    <scope>NUCLEOTIDE SEQUENCE [LARGE SCALE GENOMIC DNA]</scope>
    <source>
        <strain evidence="3 4">ATCC 31673</strain>
    </source>
</reference>
<dbReference type="AlphaFoldDB" id="A0A0T6LQJ4"/>
<evidence type="ECO:0000256" key="1">
    <source>
        <dbReference type="ARBA" id="ARBA00022801"/>
    </source>
</evidence>
<dbReference type="eggNOG" id="COG0657">
    <property type="taxonomic scope" value="Bacteria"/>
</dbReference>
<dbReference type="SUPFAM" id="SSF53474">
    <property type="entry name" value="alpha/beta-Hydrolases"/>
    <property type="match status" value="1"/>
</dbReference>
<dbReference type="PANTHER" id="PTHR48081:SF33">
    <property type="entry name" value="KYNURENINE FORMAMIDASE"/>
    <property type="match status" value="1"/>
</dbReference>
<evidence type="ECO:0000313" key="4">
    <source>
        <dbReference type="Proteomes" id="UP000050867"/>
    </source>
</evidence>
<accession>A0A0T6LQJ4</accession>
<dbReference type="RefSeq" id="WP_018384935.1">
    <property type="nucleotide sequence ID" value="NZ_LLZU01000028.1"/>
</dbReference>
<dbReference type="Pfam" id="PF20434">
    <property type="entry name" value="BD-FAE"/>
    <property type="match status" value="1"/>
</dbReference>
<dbReference type="EMBL" id="LLZU01000028">
    <property type="protein sequence ID" value="KRV48161.1"/>
    <property type="molecule type" value="Genomic_DNA"/>
</dbReference>
<evidence type="ECO:0000313" key="3">
    <source>
        <dbReference type="EMBL" id="KRV48161.1"/>
    </source>
</evidence>
<dbReference type="OrthoDB" id="9803828at2"/>
<organism evidence="3 4">
    <name type="scientific">Wenjunlia vitaminophila</name>
    <name type="common">Streptomyces vitaminophilus</name>
    <dbReference type="NCBI Taxonomy" id="76728"/>
    <lineage>
        <taxon>Bacteria</taxon>
        <taxon>Bacillati</taxon>
        <taxon>Actinomycetota</taxon>
        <taxon>Actinomycetes</taxon>
        <taxon>Kitasatosporales</taxon>
        <taxon>Streptomycetaceae</taxon>
        <taxon>Wenjunlia</taxon>
    </lineage>
</organism>
<keyword evidence="4" id="KW-1185">Reference proteome</keyword>
<dbReference type="InterPro" id="IPR050300">
    <property type="entry name" value="GDXG_lipolytic_enzyme"/>
</dbReference>
<protein>
    <recommendedName>
        <fullName evidence="2">BD-FAE-like domain-containing protein</fullName>
    </recommendedName>
</protein>
<dbReference type="Proteomes" id="UP000050867">
    <property type="component" value="Unassembled WGS sequence"/>
</dbReference>
<feature type="domain" description="BD-FAE-like" evidence="2">
    <location>
        <begin position="71"/>
        <end position="168"/>
    </location>
</feature>
<proteinExistence type="predicted"/>
<comment type="caution">
    <text evidence="3">The sequence shown here is derived from an EMBL/GenBank/DDBJ whole genome shotgun (WGS) entry which is preliminary data.</text>
</comment>
<dbReference type="InterPro" id="IPR029058">
    <property type="entry name" value="AB_hydrolase_fold"/>
</dbReference>
<dbReference type="STRING" id="76728.AQ490_26215"/>
<dbReference type="Gene3D" id="3.40.50.1820">
    <property type="entry name" value="alpha/beta hydrolase"/>
    <property type="match status" value="1"/>
</dbReference>
<name>A0A0T6LQJ4_WENVI</name>
<dbReference type="PANTHER" id="PTHR48081">
    <property type="entry name" value="AB HYDROLASE SUPERFAMILY PROTEIN C4A8.06C"/>
    <property type="match status" value="1"/>
</dbReference>
<keyword evidence="1" id="KW-0378">Hydrolase</keyword>
<dbReference type="InterPro" id="IPR049492">
    <property type="entry name" value="BD-FAE-like_dom"/>
</dbReference>
<evidence type="ECO:0000259" key="2">
    <source>
        <dbReference type="Pfam" id="PF20434"/>
    </source>
</evidence>
<sequence>MSGGVGYMGFSRPDLDREYSPSSLVPSLSFYLHEYAELSAAARDEVKALPDLRYGSPPEARLDLFPVDGGNSALQVFVHGGYWQELTKDESAFAAPDFVAAGVAFAALDYGLAPSYSLDEIVAMVRDAVAWLHTNAADFGIDPGRIHLSGSSAGAHLVAMALIGDDARRIAGATLLSGVYDLEPLRHTYVNDALGLDADAALRNSPIYHLPERLPPVVIARGEVETGEFVRQHETMTALLRQRTAVTEITCPRRNHFDIPYDLGNPHSALGRAVLDQIRTADAVTTGKE</sequence>
<gene>
    <name evidence="3" type="ORF">AQ490_26215</name>
</gene>